<dbReference type="GO" id="GO:0006783">
    <property type="term" value="P:heme biosynthetic process"/>
    <property type="evidence" value="ECO:0007669"/>
    <property type="project" value="TreeGrafter"/>
</dbReference>
<dbReference type="SUPFAM" id="SSF54782">
    <property type="entry name" value="Porphobilinogen deaminase (hydroxymethylbilane synthase), C-terminal domain"/>
    <property type="match status" value="1"/>
</dbReference>
<accession>A0A382UIZ5</accession>
<dbReference type="PANTHER" id="PTHR11557:SF0">
    <property type="entry name" value="PORPHOBILINOGEN DEAMINASE"/>
    <property type="match status" value="1"/>
</dbReference>
<reference evidence="1" key="1">
    <citation type="submission" date="2018-05" db="EMBL/GenBank/DDBJ databases">
        <authorList>
            <person name="Lanie J.A."/>
            <person name="Ng W.-L."/>
            <person name="Kazmierczak K.M."/>
            <person name="Andrzejewski T.M."/>
            <person name="Davidsen T.M."/>
            <person name="Wayne K.J."/>
            <person name="Tettelin H."/>
            <person name="Glass J.I."/>
            <person name="Rusch D."/>
            <person name="Podicherti R."/>
            <person name="Tsui H.-C.T."/>
            <person name="Winkler M.E."/>
        </authorList>
    </citation>
    <scope>NUCLEOTIDE SEQUENCE</scope>
</reference>
<dbReference type="PANTHER" id="PTHR11557">
    <property type="entry name" value="PORPHOBILINOGEN DEAMINASE"/>
    <property type="match status" value="1"/>
</dbReference>
<gene>
    <name evidence="1" type="ORF">METZ01_LOCUS386525</name>
</gene>
<organism evidence="1">
    <name type="scientific">marine metagenome</name>
    <dbReference type="NCBI Taxonomy" id="408172"/>
    <lineage>
        <taxon>unclassified sequences</taxon>
        <taxon>metagenomes</taxon>
        <taxon>ecological metagenomes</taxon>
    </lineage>
</organism>
<dbReference type="EMBL" id="UINC01144266">
    <property type="protein sequence ID" value="SVD33671.1"/>
    <property type="molecule type" value="Genomic_DNA"/>
</dbReference>
<dbReference type="InterPro" id="IPR000860">
    <property type="entry name" value="HemC"/>
</dbReference>
<feature type="non-terminal residue" evidence="1">
    <location>
        <position position="1"/>
    </location>
</feature>
<dbReference type="AlphaFoldDB" id="A0A382UIZ5"/>
<dbReference type="InterPro" id="IPR036803">
    <property type="entry name" value="Porphobilinogen_deaminase_C_sf"/>
</dbReference>
<dbReference type="Gene3D" id="3.30.160.40">
    <property type="entry name" value="Porphobilinogen deaminase, C-terminal domain"/>
    <property type="match status" value="1"/>
</dbReference>
<protein>
    <submittedName>
        <fullName evidence="1">Uncharacterized protein</fullName>
    </submittedName>
</protein>
<dbReference type="GO" id="GO:0004418">
    <property type="term" value="F:hydroxymethylbilane synthase activity"/>
    <property type="evidence" value="ECO:0007669"/>
    <property type="project" value="InterPro"/>
</dbReference>
<evidence type="ECO:0000313" key="1">
    <source>
        <dbReference type="EMBL" id="SVD33671.1"/>
    </source>
</evidence>
<dbReference type="GO" id="GO:0005737">
    <property type="term" value="C:cytoplasm"/>
    <property type="evidence" value="ECO:0007669"/>
    <property type="project" value="TreeGrafter"/>
</dbReference>
<proteinExistence type="predicted"/>
<sequence length="126" mass="13949">LAQAGLDCLNIKVKYDVLPSLPAIGQGIIAVQTRINDERTNSIIAEINHKPTYIHAMVERDLLKGVGGDCHTMVAGYATGNENITLKAEYYFEDYTCNKYSSTVPINLIKDLGYNTAQKIRLTSKQ</sequence>
<name>A0A382UIZ5_9ZZZZ</name>